<keyword evidence="3" id="KW-0233">DNA recombination</keyword>
<evidence type="ECO:0000313" key="6">
    <source>
        <dbReference type="Proteomes" id="UP000500953"/>
    </source>
</evidence>
<accession>A0A6G9ZE61</accession>
<evidence type="ECO:0000313" key="5">
    <source>
        <dbReference type="EMBL" id="QIS23730.1"/>
    </source>
</evidence>
<evidence type="ECO:0000256" key="3">
    <source>
        <dbReference type="ARBA" id="ARBA00023172"/>
    </source>
</evidence>
<dbReference type="InterPro" id="IPR011010">
    <property type="entry name" value="DNA_brk_join_enz"/>
</dbReference>
<dbReference type="EMBL" id="CP046173">
    <property type="protein sequence ID" value="QIS23730.1"/>
    <property type="molecule type" value="Genomic_DNA"/>
</dbReference>
<dbReference type="Gene3D" id="1.10.443.10">
    <property type="entry name" value="Intergrase catalytic core"/>
    <property type="match status" value="1"/>
</dbReference>
<dbReference type="PANTHER" id="PTHR30349">
    <property type="entry name" value="PHAGE INTEGRASE-RELATED"/>
    <property type="match status" value="1"/>
</dbReference>
<dbReference type="GO" id="GO:0003677">
    <property type="term" value="F:DNA binding"/>
    <property type="evidence" value="ECO:0007669"/>
    <property type="project" value="UniProtKB-KW"/>
</dbReference>
<gene>
    <name evidence="5" type="ORF">F6W96_41060</name>
</gene>
<dbReference type="PROSITE" id="PS51898">
    <property type="entry name" value="TYR_RECOMBINASE"/>
    <property type="match status" value="1"/>
</dbReference>
<name>A0A6G9ZE61_9NOCA</name>
<evidence type="ECO:0000256" key="2">
    <source>
        <dbReference type="ARBA" id="ARBA00023125"/>
    </source>
</evidence>
<comment type="similarity">
    <text evidence="1">Belongs to the 'phage' integrase family.</text>
</comment>
<dbReference type="GO" id="GO:0015074">
    <property type="term" value="P:DNA integration"/>
    <property type="evidence" value="ECO:0007669"/>
    <property type="project" value="InterPro"/>
</dbReference>
<dbReference type="Pfam" id="PF00589">
    <property type="entry name" value="Phage_integrase"/>
    <property type="match status" value="1"/>
</dbReference>
<dbReference type="InterPro" id="IPR002104">
    <property type="entry name" value="Integrase_catalytic"/>
</dbReference>
<dbReference type="GO" id="GO:0006310">
    <property type="term" value="P:DNA recombination"/>
    <property type="evidence" value="ECO:0007669"/>
    <property type="project" value="UniProtKB-KW"/>
</dbReference>
<evidence type="ECO:0000259" key="4">
    <source>
        <dbReference type="PROSITE" id="PS51898"/>
    </source>
</evidence>
<dbReference type="RefSeq" id="WP_167491049.1">
    <property type="nucleotide sequence ID" value="NZ_CP046173.1"/>
</dbReference>
<dbReference type="SUPFAM" id="SSF56349">
    <property type="entry name" value="DNA breaking-rejoining enzymes"/>
    <property type="match status" value="1"/>
</dbReference>
<organism evidence="5 6">
    <name type="scientific">Nocardia terpenica</name>
    <dbReference type="NCBI Taxonomy" id="455432"/>
    <lineage>
        <taxon>Bacteria</taxon>
        <taxon>Bacillati</taxon>
        <taxon>Actinomycetota</taxon>
        <taxon>Actinomycetes</taxon>
        <taxon>Mycobacteriales</taxon>
        <taxon>Nocardiaceae</taxon>
        <taxon>Nocardia</taxon>
    </lineage>
</organism>
<dbReference type="InterPro" id="IPR050090">
    <property type="entry name" value="Tyrosine_recombinase_XerCD"/>
</dbReference>
<dbReference type="CDD" id="cd00397">
    <property type="entry name" value="DNA_BRE_C"/>
    <property type="match status" value="1"/>
</dbReference>
<keyword evidence="2" id="KW-0238">DNA-binding</keyword>
<reference evidence="5 6" key="1">
    <citation type="journal article" date="2019" name="ACS Chem. Biol.">
        <title>Identification and Mobilization of a Cryptic Antibiotic Biosynthesis Gene Locus from a Human-Pathogenic Nocardia Isolate.</title>
        <authorList>
            <person name="Herisse M."/>
            <person name="Ishida K."/>
            <person name="Porter J.L."/>
            <person name="Howden B."/>
            <person name="Hertweck C."/>
            <person name="Stinear T.P."/>
            <person name="Pidot S.J."/>
        </authorList>
    </citation>
    <scope>NUCLEOTIDE SEQUENCE [LARGE SCALE GENOMIC DNA]</scope>
    <source>
        <strain evidence="5 6">AUSMDU00012715</strain>
    </source>
</reference>
<dbReference type="AlphaFoldDB" id="A0A6G9ZE61"/>
<dbReference type="PANTHER" id="PTHR30349:SF41">
    <property type="entry name" value="INTEGRASE_RECOMBINASE PROTEIN MJ0367-RELATED"/>
    <property type="match status" value="1"/>
</dbReference>
<protein>
    <submittedName>
        <fullName evidence="5">Tyrosine-type recombinase/integrase</fullName>
    </submittedName>
</protein>
<proteinExistence type="inferred from homology"/>
<sequence length="361" mass="39720">MTDTLTTKSHEAVAILLESLGIEVDDLLAVARGRTVRKVPTFAEYIPVVVAAMPKGATLVQYSCYWSKLLAEPGWADRRLDEPTVTELKALIELFRARRHMRANDRGGHAVTLHVVAALRCLYSHAQDDGLIDAAGNVAARLPKPARLPSSRLAIPDKTLTQINRFTATTGNDPELDTLLIRLHTETACRVCGALRLRPQDLDPVQLVILLREKGGTERWQPVSPTLMTGLLDHQRDRGAALTEPLLRFPDGRPLTAHRHKYIWRRLRKHVPEVAARGISTHWIRHTTITWVERHFGKAVARKFAGHKIGSGSVTDIYTEATIEEVATAVAALTGEPHPLAAGMNPASAALATWPSVGGQR</sequence>
<feature type="domain" description="Tyr recombinase" evidence="4">
    <location>
        <begin position="151"/>
        <end position="331"/>
    </location>
</feature>
<evidence type="ECO:0000256" key="1">
    <source>
        <dbReference type="ARBA" id="ARBA00008857"/>
    </source>
</evidence>
<dbReference type="Proteomes" id="UP000500953">
    <property type="component" value="Chromosome"/>
</dbReference>
<dbReference type="InterPro" id="IPR013762">
    <property type="entry name" value="Integrase-like_cat_sf"/>
</dbReference>